<comment type="caution">
    <text evidence="8">The sequence shown here is derived from an EMBL/GenBank/DDBJ whole genome shotgun (WGS) entry which is preliminary data.</text>
</comment>
<feature type="non-terminal residue" evidence="8">
    <location>
        <position position="676"/>
    </location>
</feature>
<reference evidence="8" key="1">
    <citation type="journal article" date="2020" name="Phytopathology">
        <title>Genome sequence of the chestnut blight fungus Cryphonectria parasitica EP155: A fundamental resource for an archetypical invasive plant pathogen.</title>
        <authorList>
            <person name="Crouch J.A."/>
            <person name="Dawe A."/>
            <person name="Aerts A."/>
            <person name="Barry K."/>
            <person name="Churchill A.C.L."/>
            <person name="Grimwood J."/>
            <person name="Hillman B."/>
            <person name="Milgroom M.G."/>
            <person name="Pangilinan J."/>
            <person name="Smith M."/>
            <person name="Salamov A."/>
            <person name="Schmutz J."/>
            <person name="Yadav J."/>
            <person name="Grigoriev I.V."/>
            <person name="Nuss D."/>
        </authorList>
    </citation>
    <scope>NUCLEOTIDE SEQUENCE</scope>
    <source>
        <strain evidence="8">EP155</strain>
    </source>
</reference>
<dbReference type="AlphaFoldDB" id="A0A9P5CLM6"/>
<dbReference type="PANTHER" id="PTHR31845:SF17">
    <property type="entry name" value="ZN(II)2CYS6 TRANSCRIPTION FACTOR (EUROFUNG)"/>
    <property type="match status" value="1"/>
</dbReference>
<dbReference type="Pfam" id="PF00172">
    <property type="entry name" value="Zn_clus"/>
    <property type="match status" value="1"/>
</dbReference>
<evidence type="ECO:0000256" key="4">
    <source>
        <dbReference type="ARBA" id="ARBA00023163"/>
    </source>
</evidence>
<dbReference type="GeneID" id="63832882"/>
<keyword evidence="4" id="KW-0804">Transcription</keyword>
<protein>
    <recommendedName>
        <fullName evidence="7">Zn(2)-C6 fungal-type domain-containing protein</fullName>
    </recommendedName>
</protein>
<evidence type="ECO:0000313" key="9">
    <source>
        <dbReference type="Proteomes" id="UP000803844"/>
    </source>
</evidence>
<dbReference type="PROSITE" id="PS00463">
    <property type="entry name" value="ZN2_CY6_FUNGAL_1"/>
    <property type="match status" value="1"/>
</dbReference>
<dbReference type="GO" id="GO:0008270">
    <property type="term" value="F:zinc ion binding"/>
    <property type="evidence" value="ECO:0007669"/>
    <property type="project" value="InterPro"/>
</dbReference>
<dbReference type="PANTHER" id="PTHR31845">
    <property type="entry name" value="FINGER DOMAIN PROTEIN, PUTATIVE-RELATED"/>
    <property type="match status" value="1"/>
</dbReference>
<evidence type="ECO:0000313" key="8">
    <source>
        <dbReference type="EMBL" id="KAF3763233.1"/>
    </source>
</evidence>
<dbReference type="InterPro" id="IPR001138">
    <property type="entry name" value="Zn2Cys6_DnaBD"/>
</dbReference>
<dbReference type="RefSeq" id="XP_040774194.1">
    <property type="nucleotide sequence ID" value="XM_040915753.1"/>
</dbReference>
<dbReference type="GO" id="GO:0000981">
    <property type="term" value="F:DNA-binding transcription factor activity, RNA polymerase II-specific"/>
    <property type="evidence" value="ECO:0007669"/>
    <property type="project" value="InterPro"/>
</dbReference>
<feature type="region of interest" description="Disordered" evidence="6">
    <location>
        <begin position="143"/>
        <end position="168"/>
    </location>
</feature>
<dbReference type="EMBL" id="MU032349">
    <property type="protein sequence ID" value="KAF3763233.1"/>
    <property type="molecule type" value="Genomic_DNA"/>
</dbReference>
<keyword evidence="5" id="KW-0539">Nucleus</keyword>
<dbReference type="Proteomes" id="UP000803844">
    <property type="component" value="Unassembled WGS sequence"/>
</dbReference>
<accession>A0A9P5CLM6</accession>
<evidence type="ECO:0000256" key="3">
    <source>
        <dbReference type="ARBA" id="ARBA00023125"/>
    </source>
</evidence>
<evidence type="ECO:0000256" key="6">
    <source>
        <dbReference type="SAM" id="MobiDB-lite"/>
    </source>
</evidence>
<dbReference type="CDD" id="cd12148">
    <property type="entry name" value="fungal_TF_MHR"/>
    <property type="match status" value="1"/>
</dbReference>
<name>A0A9P5CLM6_CRYP1</name>
<dbReference type="InterPro" id="IPR051089">
    <property type="entry name" value="prtT"/>
</dbReference>
<evidence type="ECO:0000256" key="5">
    <source>
        <dbReference type="ARBA" id="ARBA00023242"/>
    </source>
</evidence>
<organism evidence="8 9">
    <name type="scientific">Cryphonectria parasitica (strain ATCC 38755 / EP155)</name>
    <dbReference type="NCBI Taxonomy" id="660469"/>
    <lineage>
        <taxon>Eukaryota</taxon>
        <taxon>Fungi</taxon>
        <taxon>Dikarya</taxon>
        <taxon>Ascomycota</taxon>
        <taxon>Pezizomycotina</taxon>
        <taxon>Sordariomycetes</taxon>
        <taxon>Sordariomycetidae</taxon>
        <taxon>Diaporthales</taxon>
        <taxon>Cryphonectriaceae</taxon>
        <taxon>Cryphonectria-Endothia species complex</taxon>
        <taxon>Cryphonectria</taxon>
    </lineage>
</organism>
<gene>
    <name evidence="8" type="ORF">M406DRAFT_226871</name>
</gene>
<comment type="subcellular location">
    <subcellularLocation>
        <location evidence="1">Nucleus</location>
    </subcellularLocation>
</comment>
<dbReference type="GO" id="GO:0000976">
    <property type="term" value="F:transcription cis-regulatory region binding"/>
    <property type="evidence" value="ECO:0007669"/>
    <property type="project" value="TreeGrafter"/>
</dbReference>
<dbReference type="SUPFAM" id="SSF57701">
    <property type="entry name" value="Zn2/Cys6 DNA-binding domain"/>
    <property type="match status" value="1"/>
</dbReference>
<proteinExistence type="predicted"/>
<dbReference type="Gene3D" id="4.10.240.10">
    <property type="entry name" value="Zn(2)-C6 fungal-type DNA-binding domain"/>
    <property type="match status" value="1"/>
</dbReference>
<feature type="region of interest" description="Disordered" evidence="6">
    <location>
        <begin position="88"/>
        <end position="121"/>
    </location>
</feature>
<keyword evidence="9" id="KW-1185">Reference proteome</keyword>
<keyword evidence="3" id="KW-0238">DNA-binding</keyword>
<feature type="compositionally biased region" description="Polar residues" evidence="6">
    <location>
        <begin position="143"/>
        <end position="166"/>
    </location>
</feature>
<evidence type="ECO:0000256" key="2">
    <source>
        <dbReference type="ARBA" id="ARBA00023015"/>
    </source>
</evidence>
<dbReference type="OrthoDB" id="3429912at2759"/>
<dbReference type="CDD" id="cd00067">
    <property type="entry name" value="GAL4"/>
    <property type="match status" value="1"/>
</dbReference>
<dbReference type="PROSITE" id="PS50048">
    <property type="entry name" value="ZN2_CY6_FUNGAL_2"/>
    <property type="match status" value="1"/>
</dbReference>
<dbReference type="GO" id="GO:0005634">
    <property type="term" value="C:nucleus"/>
    <property type="evidence" value="ECO:0007669"/>
    <property type="project" value="UniProtKB-SubCell"/>
</dbReference>
<sequence length="676" mass="74893">AACLACRKSKVRCEKGTDPVRCRRCAQTGGDCIRPTFNVGRRKGVKNSKRKGLEKALFQVEEALKRAGPGVQGTDANKAISELKSMLAAGQESRLNGPRSRKESMGRRESIISQRHVQPEERLAVDDAENPLQLLARASNLHLSPESSHGQSPATATSHLPANNSAEEMDPQMRRVEAFFGTTHFNVDQGEDYDPIDLGLVTEDEAEMLFDFFHKNLAHTRWGLDPALYTVPWTRARSAFLFTSVMAASALFIESAAALSKRLSKHCKFLARKVTELRHRSTEIVLAFMVNVPWMSPGVHSTDDETCWYISMATTIAIDLEMPKISMPAEAFRNGAAGQLTRQDCIDPETALRSGGFKDVDPNSELGRRLVRRRERCWLALFVLERGMCLARGRPYTVPITPLIRRCDRWHISDIADSMDGALVSMAVLRRDLDPLFDTIRSLLDKFFEQWYLEWGQTIGQGPQNRLPPYVEILVTHTRLSIYSLVINHPTAPLEVRHFFRTASLSAALNVMRAAVQGEKQLYSMPNNTAIMVSFAACFALRLSTQIANIGNANTNSSSAALAPSVRTLIEETADVLEKIGNVTRHRNSTCGLYAKYLRSIVKKAAAGTGLLSRQGMGTPRAVQQGHVYGETARQPTSFKDTTPAWPASNPADLFPFSSMSGDQIIEALNRAGGEF</sequence>
<evidence type="ECO:0000259" key="7">
    <source>
        <dbReference type="PROSITE" id="PS50048"/>
    </source>
</evidence>
<evidence type="ECO:0000256" key="1">
    <source>
        <dbReference type="ARBA" id="ARBA00004123"/>
    </source>
</evidence>
<feature type="domain" description="Zn(2)-C6 fungal-type" evidence="7">
    <location>
        <begin position="2"/>
        <end position="34"/>
    </location>
</feature>
<feature type="compositionally biased region" description="Basic and acidic residues" evidence="6">
    <location>
        <begin position="100"/>
        <end position="110"/>
    </location>
</feature>
<keyword evidence="2" id="KW-0805">Transcription regulation</keyword>
<dbReference type="InterPro" id="IPR036864">
    <property type="entry name" value="Zn2-C6_fun-type_DNA-bd_sf"/>
</dbReference>
<feature type="non-terminal residue" evidence="8">
    <location>
        <position position="1"/>
    </location>
</feature>